<dbReference type="OrthoDB" id="2744793at2759"/>
<keyword evidence="1" id="KW-0812">Transmembrane</keyword>
<dbReference type="Proteomes" id="UP000807353">
    <property type="component" value="Unassembled WGS sequence"/>
</dbReference>
<gene>
    <name evidence="3" type="ORF">BDZ94DRAFT_1316658</name>
</gene>
<evidence type="ECO:0000313" key="4">
    <source>
        <dbReference type="Proteomes" id="UP000807353"/>
    </source>
</evidence>
<feature type="transmembrane region" description="Helical" evidence="1">
    <location>
        <begin position="127"/>
        <end position="147"/>
    </location>
</feature>
<keyword evidence="2" id="KW-0732">Signal</keyword>
<reference evidence="3" key="1">
    <citation type="submission" date="2020-11" db="EMBL/GenBank/DDBJ databases">
        <authorList>
            <consortium name="DOE Joint Genome Institute"/>
            <person name="Ahrendt S."/>
            <person name="Riley R."/>
            <person name="Andreopoulos W."/>
            <person name="Labutti K."/>
            <person name="Pangilinan J."/>
            <person name="Ruiz-Duenas F.J."/>
            <person name="Barrasa J.M."/>
            <person name="Sanchez-Garcia M."/>
            <person name="Camarero S."/>
            <person name="Miyauchi S."/>
            <person name="Serrano A."/>
            <person name="Linde D."/>
            <person name="Babiker R."/>
            <person name="Drula E."/>
            <person name="Ayuso-Fernandez I."/>
            <person name="Pacheco R."/>
            <person name="Padilla G."/>
            <person name="Ferreira P."/>
            <person name="Barriuso J."/>
            <person name="Kellner H."/>
            <person name="Castanera R."/>
            <person name="Alfaro M."/>
            <person name="Ramirez L."/>
            <person name="Pisabarro A.G."/>
            <person name="Kuo A."/>
            <person name="Tritt A."/>
            <person name="Lipzen A."/>
            <person name="He G."/>
            <person name="Yan M."/>
            <person name="Ng V."/>
            <person name="Cullen D."/>
            <person name="Martin F."/>
            <person name="Rosso M.-N."/>
            <person name="Henrissat B."/>
            <person name="Hibbett D."/>
            <person name="Martinez A.T."/>
            <person name="Grigoriev I.V."/>
        </authorList>
    </citation>
    <scope>NUCLEOTIDE SEQUENCE</scope>
    <source>
        <strain evidence="3">CBS 247.69</strain>
    </source>
</reference>
<feature type="transmembrane region" description="Helical" evidence="1">
    <location>
        <begin position="167"/>
        <end position="184"/>
    </location>
</feature>
<comment type="caution">
    <text evidence="3">The sequence shown here is derived from an EMBL/GenBank/DDBJ whole genome shotgun (WGS) entry which is preliminary data.</text>
</comment>
<feature type="transmembrane region" description="Helical" evidence="1">
    <location>
        <begin position="204"/>
        <end position="227"/>
    </location>
</feature>
<keyword evidence="4" id="KW-1185">Reference proteome</keyword>
<evidence type="ECO:0000256" key="2">
    <source>
        <dbReference type="SAM" id="SignalP"/>
    </source>
</evidence>
<evidence type="ECO:0000313" key="3">
    <source>
        <dbReference type="EMBL" id="KAF9469481.1"/>
    </source>
</evidence>
<evidence type="ECO:0000256" key="1">
    <source>
        <dbReference type="SAM" id="Phobius"/>
    </source>
</evidence>
<dbReference type="EMBL" id="MU150229">
    <property type="protein sequence ID" value="KAF9469481.1"/>
    <property type="molecule type" value="Genomic_DNA"/>
</dbReference>
<keyword evidence="1" id="KW-1133">Transmembrane helix</keyword>
<feature type="signal peptide" evidence="2">
    <location>
        <begin position="1"/>
        <end position="17"/>
    </location>
</feature>
<proteinExistence type="predicted"/>
<keyword evidence="1" id="KW-0472">Membrane</keyword>
<feature type="transmembrane region" description="Helical" evidence="1">
    <location>
        <begin position="86"/>
        <end position="107"/>
    </location>
</feature>
<feature type="chain" id="PRO_5040286090" evidence="2">
    <location>
        <begin position="18"/>
        <end position="272"/>
    </location>
</feature>
<dbReference type="AlphaFoldDB" id="A0A9P5YIV1"/>
<organism evidence="3 4">
    <name type="scientific">Collybia nuda</name>
    <dbReference type="NCBI Taxonomy" id="64659"/>
    <lineage>
        <taxon>Eukaryota</taxon>
        <taxon>Fungi</taxon>
        <taxon>Dikarya</taxon>
        <taxon>Basidiomycota</taxon>
        <taxon>Agaricomycotina</taxon>
        <taxon>Agaricomycetes</taxon>
        <taxon>Agaricomycetidae</taxon>
        <taxon>Agaricales</taxon>
        <taxon>Tricholomatineae</taxon>
        <taxon>Clitocybaceae</taxon>
        <taxon>Collybia</taxon>
    </lineage>
</organism>
<protein>
    <submittedName>
        <fullName evidence="3">Uncharacterized protein</fullName>
    </submittedName>
</protein>
<sequence length="272" mass="30218">MFVFQVAMFLLATIQEAARLRATAIFIHTLLIEHQEVPLIVRQSLVEGYLRAPNLIIRWVGGFQRIFGDIVVVWRAYVLLQHRRRLVIAPSTLLLSSLASLLASWIIKTIVVDTRYNGLINNLNNIGFGLSLSTNVVATALIGYICWLHLRDIRVVRKLRPSQVEQVLVILVESGIVFCLAQAIDLGLSPLPDVGVPGSVNSNAAHILGAAYQGLTAIYPTIVIALVNNQRTLDYMYFTAVSLQIISHNTDLGRETTPHFAEPEQSTTRQSQ</sequence>
<accession>A0A9P5YIV1</accession>
<name>A0A9P5YIV1_9AGAR</name>